<evidence type="ECO:0000256" key="9">
    <source>
        <dbReference type="RuleBase" id="RU361189"/>
    </source>
</evidence>
<evidence type="ECO:0000313" key="12">
    <source>
        <dbReference type="Proteomes" id="UP000478052"/>
    </source>
</evidence>
<dbReference type="EMBL" id="VUJU01001177">
    <property type="protein sequence ID" value="KAF0766513.1"/>
    <property type="molecule type" value="Genomic_DNA"/>
</dbReference>
<dbReference type="GO" id="GO:0007035">
    <property type="term" value="P:vacuolar acidification"/>
    <property type="evidence" value="ECO:0007669"/>
    <property type="project" value="TreeGrafter"/>
</dbReference>
<comment type="subcellular location">
    <subcellularLocation>
        <location evidence="1">Membrane</location>
        <topology evidence="1">Multi-pass membrane protein</topology>
    </subcellularLocation>
</comment>
<dbReference type="GO" id="GO:0005886">
    <property type="term" value="C:plasma membrane"/>
    <property type="evidence" value="ECO:0007669"/>
    <property type="project" value="TreeGrafter"/>
</dbReference>
<accession>A0A6G0Z7Q7</accession>
<keyword evidence="10" id="KW-0175">Coiled coil</keyword>
<comment type="caution">
    <text evidence="11">The sequence shown here is derived from an EMBL/GenBank/DDBJ whole genome shotgun (WGS) entry which is preliminary data.</text>
</comment>
<keyword evidence="12" id="KW-1185">Reference proteome</keyword>
<name>A0A6G0Z7Q7_APHCR</name>
<dbReference type="InterPro" id="IPR002490">
    <property type="entry name" value="V-ATPase_116kDa_su"/>
</dbReference>
<dbReference type="AlphaFoldDB" id="A0A6G0Z7Q7"/>
<evidence type="ECO:0000313" key="11">
    <source>
        <dbReference type="EMBL" id="KAF0766513.1"/>
    </source>
</evidence>
<keyword evidence="8 9" id="KW-0472">Membrane</keyword>
<evidence type="ECO:0000256" key="5">
    <source>
        <dbReference type="ARBA" id="ARBA00022781"/>
    </source>
</evidence>
<feature type="transmembrane region" description="Helical" evidence="9">
    <location>
        <begin position="575"/>
        <end position="595"/>
    </location>
</feature>
<keyword evidence="6 9" id="KW-1133">Transmembrane helix</keyword>
<dbReference type="PIRSF" id="PIRSF001293">
    <property type="entry name" value="ATP6V0A1"/>
    <property type="match status" value="1"/>
</dbReference>
<evidence type="ECO:0000256" key="7">
    <source>
        <dbReference type="ARBA" id="ARBA00023065"/>
    </source>
</evidence>
<feature type="coiled-coil region" evidence="10">
    <location>
        <begin position="94"/>
        <end position="121"/>
    </location>
</feature>
<feature type="transmembrane region" description="Helical" evidence="9">
    <location>
        <begin position="409"/>
        <end position="433"/>
    </location>
</feature>
<evidence type="ECO:0000256" key="6">
    <source>
        <dbReference type="ARBA" id="ARBA00022989"/>
    </source>
</evidence>
<keyword evidence="3 9" id="KW-0813">Transport</keyword>
<gene>
    <name evidence="11" type="ORF">FWK35_00006039</name>
</gene>
<feature type="transmembrane region" description="Helical" evidence="9">
    <location>
        <begin position="646"/>
        <end position="665"/>
    </location>
</feature>
<evidence type="ECO:0000256" key="2">
    <source>
        <dbReference type="ARBA" id="ARBA00009904"/>
    </source>
</evidence>
<comment type="similarity">
    <text evidence="2 9">Belongs to the V-ATPase 116 kDa subunit family.</text>
</comment>
<feature type="transmembrane region" description="Helical" evidence="9">
    <location>
        <begin position="542"/>
        <end position="563"/>
    </location>
</feature>
<reference evidence="11 12" key="1">
    <citation type="submission" date="2019-08" db="EMBL/GenBank/DDBJ databases">
        <title>Whole genome of Aphis craccivora.</title>
        <authorList>
            <person name="Voronova N.V."/>
            <person name="Shulinski R.S."/>
            <person name="Bandarenka Y.V."/>
            <person name="Zhorov D.G."/>
            <person name="Warner D."/>
        </authorList>
    </citation>
    <scope>NUCLEOTIDE SEQUENCE [LARGE SCALE GENOMIC DNA]</scope>
    <source>
        <strain evidence="11">180601</strain>
        <tissue evidence="11">Whole Body</tissue>
    </source>
</reference>
<dbReference type="OrthoDB" id="10264220at2759"/>
<sequence>MGSLFRSEEMILCQLFLPSEAAYSCVSELGELGLVQFRDLNPDMNVYQRKFVSEVRRCHEMGLKLMYLRKEISKDGIPVMDTGENPEAPQPREMIDLEAILEKLENELREVNHNAEDLKRIFLELTELKHMLRKTQVDQQMGTAVALKMADSNWEDEQVTLLGKEGLRTGGHSRSLGFVAGVIVREKIPKFETMLWRICRGNVFLRLAEIETPLEDPLTGNPVHKSVFIIFFQGDQLKSRIHKICEGFRATLYPCPEAPSHHHGMAMGVTTRIEDLNTILGQTQDHRHRVLVAATKNIKNWFIKVIKMKAIYHTMNSFNFDVTQKCLIAECWVPLHDIKIIQSALHRGTERSGSSVSPILNTMNTSEDPPTYNRTNKFTSGFQNLVDAYGIASYREINPTPFTIISFPFLFAVMFGDLGHGCLMVLFAAFLVLREKSLAAKKTDNEVWNIFFAGRYIILLMGLFSMYTGFIYNDIFSKSINLFGSYWHINYNQSTVMVNKCLQLNPSLSSNYDQVPYPVGLDPVWQLALNKIVFLNAYKMKISIIIGVLHMLSGVSLSLYNYIYFKDRLSIYCDFIPQVIFLTFLFLYMVLLMFIKWVSYGPQNDFPHSPACAPSILITFINMVLFKDADELKNCNTIYMFAGQGAAQKFLVIVALLCVPIMLLAKPICIMRQQKDKYVQLANVHTTTENGDAGARRVVQQSLPPPVGGHDENEIGELFIHQGIHTIEFVLGSISHTASYLRLWALSLAHAQLSEVLWSMVMTKGMILNSWIGGVWLCFVFGFWAILTVGILVLMEGLSAFLHTLRLHWVEFQSKFYKGLGYAFTPFSFELIINPAWNEVEE</sequence>
<dbReference type="GO" id="GO:0000220">
    <property type="term" value="C:vacuolar proton-transporting V-type ATPase, V0 domain"/>
    <property type="evidence" value="ECO:0007669"/>
    <property type="project" value="InterPro"/>
</dbReference>
<keyword evidence="5 9" id="KW-0375">Hydrogen ion transport</keyword>
<keyword evidence="4 9" id="KW-0812">Transmembrane</keyword>
<protein>
    <recommendedName>
        <fullName evidence="9">V-type proton ATPase subunit a</fullName>
    </recommendedName>
</protein>
<dbReference type="Proteomes" id="UP000478052">
    <property type="component" value="Unassembled WGS sequence"/>
</dbReference>
<feature type="transmembrane region" description="Helical" evidence="9">
    <location>
        <begin position="773"/>
        <end position="795"/>
    </location>
</feature>
<dbReference type="PANTHER" id="PTHR11629">
    <property type="entry name" value="VACUOLAR PROTON ATPASES"/>
    <property type="match status" value="1"/>
</dbReference>
<dbReference type="PANTHER" id="PTHR11629:SF63">
    <property type="entry name" value="V-TYPE PROTON ATPASE SUBUNIT A"/>
    <property type="match status" value="1"/>
</dbReference>
<proteinExistence type="inferred from homology"/>
<dbReference type="Pfam" id="PF01496">
    <property type="entry name" value="V_ATPase_I"/>
    <property type="match status" value="1"/>
</dbReference>
<comment type="function">
    <text evidence="9">Essential component of the vacuolar proton pump (V-ATPase), a multimeric enzyme that catalyzes the translocation of protons across the membranes. Required for assembly and activity of the V-ATPase.</text>
</comment>
<evidence type="ECO:0000256" key="10">
    <source>
        <dbReference type="SAM" id="Coils"/>
    </source>
</evidence>
<evidence type="ECO:0000256" key="3">
    <source>
        <dbReference type="ARBA" id="ARBA00022448"/>
    </source>
</evidence>
<dbReference type="GO" id="GO:0046961">
    <property type="term" value="F:proton-transporting ATPase activity, rotational mechanism"/>
    <property type="evidence" value="ECO:0007669"/>
    <property type="project" value="InterPro"/>
</dbReference>
<evidence type="ECO:0000256" key="1">
    <source>
        <dbReference type="ARBA" id="ARBA00004141"/>
    </source>
</evidence>
<dbReference type="InterPro" id="IPR026028">
    <property type="entry name" value="V-type_ATPase_116kDa_su_euka"/>
</dbReference>
<keyword evidence="7 9" id="KW-0406">Ion transport</keyword>
<organism evidence="11 12">
    <name type="scientific">Aphis craccivora</name>
    <name type="common">Cowpea aphid</name>
    <dbReference type="NCBI Taxonomy" id="307492"/>
    <lineage>
        <taxon>Eukaryota</taxon>
        <taxon>Metazoa</taxon>
        <taxon>Ecdysozoa</taxon>
        <taxon>Arthropoda</taxon>
        <taxon>Hexapoda</taxon>
        <taxon>Insecta</taxon>
        <taxon>Pterygota</taxon>
        <taxon>Neoptera</taxon>
        <taxon>Paraneoptera</taxon>
        <taxon>Hemiptera</taxon>
        <taxon>Sternorrhyncha</taxon>
        <taxon>Aphidomorpha</taxon>
        <taxon>Aphidoidea</taxon>
        <taxon>Aphididae</taxon>
        <taxon>Aphidini</taxon>
        <taxon>Aphis</taxon>
        <taxon>Aphis</taxon>
    </lineage>
</organism>
<evidence type="ECO:0000256" key="8">
    <source>
        <dbReference type="ARBA" id="ARBA00023136"/>
    </source>
</evidence>
<evidence type="ECO:0000256" key="4">
    <source>
        <dbReference type="ARBA" id="ARBA00022692"/>
    </source>
</evidence>
<feature type="transmembrane region" description="Helical" evidence="9">
    <location>
        <begin position="453"/>
        <end position="472"/>
    </location>
</feature>
<dbReference type="GO" id="GO:0051117">
    <property type="term" value="F:ATPase binding"/>
    <property type="evidence" value="ECO:0007669"/>
    <property type="project" value="TreeGrafter"/>
</dbReference>